<feature type="signal peptide" evidence="4">
    <location>
        <begin position="1"/>
        <end position="24"/>
    </location>
</feature>
<dbReference type="Gene3D" id="3.40.50.1820">
    <property type="entry name" value="alpha/beta hydrolase"/>
    <property type="match status" value="1"/>
</dbReference>
<protein>
    <submittedName>
        <fullName evidence="5">Esterase</fullName>
    </submittedName>
</protein>
<keyword evidence="2" id="KW-0378">Hydrolase</keyword>
<evidence type="ECO:0000256" key="4">
    <source>
        <dbReference type="SAM" id="SignalP"/>
    </source>
</evidence>
<feature type="compositionally biased region" description="Basic and acidic residues" evidence="3">
    <location>
        <begin position="89"/>
        <end position="104"/>
    </location>
</feature>
<dbReference type="PANTHER" id="PTHR40841:SF2">
    <property type="entry name" value="SIDEROPHORE-DEGRADING ESTERASE (EUROFUNG)"/>
    <property type="match status" value="1"/>
</dbReference>
<dbReference type="Proteomes" id="UP000220246">
    <property type="component" value="Unassembled WGS sequence"/>
</dbReference>
<organism evidence="5 6">
    <name type="scientific">Comamonas terrigena</name>
    <dbReference type="NCBI Taxonomy" id="32013"/>
    <lineage>
        <taxon>Bacteria</taxon>
        <taxon>Pseudomonadati</taxon>
        <taxon>Pseudomonadota</taxon>
        <taxon>Betaproteobacteria</taxon>
        <taxon>Burkholderiales</taxon>
        <taxon>Comamonadaceae</taxon>
        <taxon>Comamonas</taxon>
    </lineage>
</organism>
<evidence type="ECO:0000256" key="3">
    <source>
        <dbReference type="SAM" id="MobiDB-lite"/>
    </source>
</evidence>
<accession>A0A2A7UUW2</accession>
<dbReference type="EMBL" id="PDEA01000001">
    <property type="protein sequence ID" value="PEH89014.1"/>
    <property type="molecule type" value="Genomic_DNA"/>
</dbReference>
<reference evidence="6" key="1">
    <citation type="submission" date="2017-09" db="EMBL/GenBank/DDBJ databases">
        <title>FDA dAtabase for Regulatory Grade micrObial Sequences (FDA-ARGOS): Supporting development and validation of Infectious Disease Dx tests.</title>
        <authorList>
            <person name="Minogue T."/>
            <person name="Wolcott M."/>
            <person name="Wasieloski L."/>
            <person name="Aguilar W."/>
            <person name="Moore D."/>
            <person name="Tallon L."/>
            <person name="Sadzewicz L."/>
            <person name="Ott S."/>
            <person name="Zhao X."/>
            <person name="Nagaraj S."/>
            <person name="Vavikolanu K."/>
            <person name="Aluvathingal J."/>
            <person name="Nadendla S."/>
            <person name="Sichtig H."/>
        </authorList>
    </citation>
    <scope>NUCLEOTIDE SEQUENCE [LARGE SCALE GENOMIC DNA]</scope>
    <source>
        <strain evidence="6">FDAARGOS_394</strain>
    </source>
</reference>
<feature type="chain" id="PRO_5012427815" evidence="4">
    <location>
        <begin position="25"/>
        <end position="311"/>
    </location>
</feature>
<sequence length="311" mass="33918">MSRLLRLTTALFSTTMLLPWGAHAEEFPADWHAATLRGTLQFEMASRHTGARYVIQVGLPHAPAPVGGYPVLWMLDGNASYPLTSFVRPHADDTRQGSRREAPRTSRPAGVIVAIASANDSPFDVDGRARDYTPVPDAATGDRLSPRFGGAAAFRQFLVEELRPRIAQQFPLNSLANTLFGFSYGGLFTVDTLLTDSRHFQRYWAASPSLWFSDALLARRLASSAQINAGAGTKVVLTVGEDEQYPATPVPAARQEHLNQRAIVDHVRRAGAALAAANPDASVTTVVARDHDHFDMLMHGTRRVVEFAFAS</sequence>
<evidence type="ECO:0000313" key="6">
    <source>
        <dbReference type="Proteomes" id="UP000220246"/>
    </source>
</evidence>
<dbReference type="Pfam" id="PF00756">
    <property type="entry name" value="Esterase"/>
    <property type="match status" value="1"/>
</dbReference>
<evidence type="ECO:0000313" key="5">
    <source>
        <dbReference type="EMBL" id="PEH89014.1"/>
    </source>
</evidence>
<dbReference type="STRING" id="1219032.GCA_001515545_01541"/>
<dbReference type="OrthoDB" id="9784036at2"/>
<dbReference type="PANTHER" id="PTHR40841">
    <property type="entry name" value="SIDEROPHORE TRIACETYLFUSARININE C ESTERASE"/>
    <property type="match status" value="1"/>
</dbReference>
<proteinExistence type="inferred from homology"/>
<dbReference type="InterPro" id="IPR029058">
    <property type="entry name" value="AB_hydrolase_fold"/>
</dbReference>
<evidence type="ECO:0000256" key="1">
    <source>
        <dbReference type="ARBA" id="ARBA00005622"/>
    </source>
</evidence>
<feature type="region of interest" description="Disordered" evidence="3">
    <location>
        <begin position="86"/>
        <end position="106"/>
    </location>
</feature>
<dbReference type="GO" id="GO:0016788">
    <property type="term" value="F:hydrolase activity, acting on ester bonds"/>
    <property type="evidence" value="ECO:0007669"/>
    <property type="project" value="TreeGrafter"/>
</dbReference>
<dbReference type="InterPro" id="IPR000801">
    <property type="entry name" value="Esterase-like"/>
</dbReference>
<comment type="caution">
    <text evidence="5">The sequence shown here is derived from an EMBL/GenBank/DDBJ whole genome shotgun (WGS) entry which is preliminary data.</text>
</comment>
<comment type="similarity">
    <text evidence="1">Belongs to the esterase D family.</text>
</comment>
<dbReference type="InterPro" id="IPR052558">
    <property type="entry name" value="Siderophore_Hydrolase_D"/>
</dbReference>
<gene>
    <name evidence="5" type="ORF">CRM82_10815</name>
</gene>
<evidence type="ECO:0000256" key="2">
    <source>
        <dbReference type="ARBA" id="ARBA00022801"/>
    </source>
</evidence>
<name>A0A2A7UUW2_COMTR</name>
<keyword evidence="4" id="KW-0732">Signal</keyword>
<dbReference type="GeneID" id="80801098"/>
<keyword evidence="6" id="KW-1185">Reference proteome</keyword>
<dbReference type="SUPFAM" id="SSF53474">
    <property type="entry name" value="alpha/beta-Hydrolases"/>
    <property type="match status" value="1"/>
</dbReference>
<dbReference type="RefSeq" id="WP_066535225.1">
    <property type="nucleotide sequence ID" value="NZ_PDEA01000001.1"/>
</dbReference>
<dbReference type="AlphaFoldDB" id="A0A2A7UUW2"/>